<organism evidence="1 2">
    <name type="scientific">Knipowitschia caucasica</name>
    <name type="common">Caucasian dwarf goby</name>
    <name type="synonym">Pomatoschistus caucasicus</name>
    <dbReference type="NCBI Taxonomy" id="637954"/>
    <lineage>
        <taxon>Eukaryota</taxon>
        <taxon>Metazoa</taxon>
        <taxon>Chordata</taxon>
        <taxon>Craniata</taxon>
        <taxon>Vertebrata</taxon>
        <taxon>Euteleostomi</taxon>
        <taxon>Actinopterygii</taxon>
        <taxon>Neopterygii</taxon>
        <taxon>Teleostei</taxon>
        <taxon>Neoteleostei</taxon>
        <taxon>Acanthomorphata</taxon>
        <taxon>Gobiaria</taxon>
        <taxon>Gobiiformes</taxon>
        <taxon>Gobioidei</taxon>
        <taxon>Gobiidae</taxon>
        <taxon>Gobiinae</taxon>
        <taxon>Knipowitschia</taxon>
    </lineage>
</organism>
<gene>
    <name evidence="1" type="ORF">KC01_LOCUS38336</name>
</gene>
<reference evidence="1 2" key="1">
    <citation type="submission" date="2024-04" db="EMBL/GenBank/DDBJ databases">
        <authorList>
            <person name="Waldvogel A.-M."/>
            <person name="Schoenle A."/>
        </authorList>
    </citation>
    <scope>NUCLEOTIDE SEQUENCE [LARGE SCALE GENOMIC DNA]</scope>
</reference>
<evidence type="ECO:0000313" key="2">
    <source>
        <dbReference type="Proteomes" id="UP001497482"/>
    </source>
</evidence>
<dbReference type="AlphaFoldDB" id="A0AAV2MF22"/>
<name>A0AAV2MF22_KNICA</name>
<accession>A0AAV2MF22</accession>
<sequence>MKPSQIGEQTFSNLQEFDLRKYQASETALLGLLPVVKASTKALAVYFLVAPREEDGCQKASKQKINFK</sequence>
<evidence type="ECO:0000313" key="1">
    <source>
        <dbReference type="EMBL" id="CAL1611954.1"/>
    </source>
</evidence>
<protein>
    <submittedName>
        <fullName evidence="1">Uncharacterized protein</fullName>
    </submittedName>
</protein>
<keyword evidence="2" id="KW-1185">Reference proteome</keyword>
<proteinExistence type="predicted"/>
<dbReference type="Proteomes" id="UP001497482">
    <property type="component" value="Chromosome 7"/>
</dbReference>
<dbReference type="EMBL" id="OZ035829">
    <property type="protein sequence ID" value="CAL1611954.1"/>
    <property type="molecule type" value="Genomic_DNA"/>
</dbReference>